<evidence type="ECO:0000256" key="6">
    <source>
        <dbReference type="ARBA" id="ARBA00038212"/>
    </source>
</evidence>
<dbReference type="EMBL" id="AYKF01000089">
    <property type="protein sequence ID" value="ROO27955.1"/>
    <property type="molecule type" value="Genomic_DNA"/>
</dbReference>
<dbReference type="Proteomes" id="UP000285123">
    <property type="component" value="Unassembled WGS sequence"/>
</dbReference>
<dbReference type="Gene3D" id="3.40.50.720">
    <property type="entry name" value="NAD(P)-binding Rossmann-like Domain"/>
    <property type="match status" value="1"/>
</dbReference>
<sequence length="239" mass="25101">MQPCVAITGASRNIGAHLAARFLDEGFGVVAHYRSETAAIERLAARGARLVHGSFDDAAACTGIAERMAAAAPSLRAIIHNASSFAPTAADIAAAAAQFQEFFAVHMLAPYILNTHLAAHLDGTPQAPADIIHITDIYADNPAPPQDLYCATKAGLQNLSLAFAKRYAPRIKVNAIQPGPISFEAWHDDAHRSAVLAATPLGRMGSPEAIYAAVRAIMANDYQTGAVIPVDGGRRLGRG</sequence>
<evidence type="ECO:0000256" key="8">
    <source>
        <dbReference type="ARBA" id="ARBA00039631"/>
    </source>
</evidence>
<comment type="catalytic activity">
    <reaction evidence="10">
        <text>(6S)-5,6,7,8-tetrahydrofolate + NADP(+) = 7,8-dihydrofolate + NADPH + H(+)</text>
        <dbReference type="Rhea" id="RHEA:15009"/>
        <dbReference type="ChEBI" id="CHEBI:15378"/>
        <dbReference type="ChEBI" id="CHEBI:57451"/>
        <dbReference type="ChEBI" id="CHEBI:57453"/>
        <dbReference type="ChEBI" id="CHEBI:57783"/>
        <dbReference type="ChEBI" id="CHEBI:58349"/>
        <dbReference type="EC" id="1.5.1.3"/>
    </reaction>
</comment>
<accession>A0A423PQR4</accession>
<gene>
    <name evidence="12" type="ORF">SAHL_10945</name>
</gene>
<dbReference type="Pfam" id="PF13561">
    <property type="entry name" value="adh_short_C2"/>
    <property type="match status" value="1"/>
</dbReference>
<organism evidence="12 13">
    <name type="scientific">Salinisphaera orenii YIM 95161</name>
    <dbReference type="NCBI Taxonomy" id="1051139"/>
    <lineage>
        <taxon>Bacteria</taxon>
        <taxon>Pseudomonadati</taxon>
        <taxon>Pseudomonadota</taxon>
        <taxon>Gammaproteobacteria</taxon>
        <taxon>Salinisphaerales</taxon>
        <taxon>Salinisphaeraceae</taxon>
        <taxon>Salinisphaera</taxon>
    </lineage>
</organism>
<dbReference type="GO" id="GO:0004146">
    <property type="term" value="F:dihydrofolate reductase activity"/>
    <property type="evidence" value="ECO:0007669"/>
    <property type="project" value="UniProtKB-EC"/>
</dbReference>
<evidence type="ECO:0000256" key="3">
    <source>
        <dbReference type="ARBA" id="ARBA00022857"/>
    </source>
</evidence>
<comment type="similarity">
    <text evidence="6">Belongs to the short-chain dehydrogenases/reductases (SDR) family. FolM subfamily.</text>
</comment>
<evidence type="ECO:0000256" key="1">
    <source>
        <dbReference type="ARBA" id="ARBA00012856"/>
    </source>
</evidence>
<comment type="function">
    <text evidence="5">Catalyzes the reduction of dihydromonapterin to tetrahydromonapterin. Also has lower activity with dihydrofolate.</text>
</comment>
<proteinExistence type="inferred from homology"/>
<evidence type="ECO:0000256" key="9">
    <source>
        <dbReference type="ARBA" id="ARBA00042299"/>
    </source>
</evidence>
<dbReference type="PROSITE" id="PS00061">
    <property type="entry name" value="ADH_SHORT"/>
    <property type="match status" value="1"/>
</dbReference>
<evidence type="ECO:0000256" key="4">
    <source>
        <dbReference type="ARBA" id="ARBA00023002"/>
    </source>
</evidence>
<evidence type="ECO:0000256" key="11">
    <source>
        <dbReference type="ARBA" id="ARBA00049376"/>
    </source>
</evidence>
<name>A0A423PQR4_9GAMM</name>
<keyword evidence="2" id="KW-0554">One-carbon metabolism</keyword>
<dbReference type="InterPro" id="IPR020904">
    <property type="entry name" value="Sc_DH/Rdtase_CS"/>
</dbReference>
<evidence type="ECO:0000313" key="13">
    <source>
        <dbReference type="Proteomes" id="UP000285123"/>
    </source>
</evidence>
<dbReference type="InterPro" id="IPR036291">
    <property type="entry name" value="NAD(P)-bd_dom_sf"/>
</dbReference>
<dbReference type="EC" id="1.5.1.50" evidence="7"/>
<dbReference type="InterPro" id="IPR002347">
    <property type="entry name" value="SDR_fam"/>
</dbReference>
<reference evidence="12 13" key="1">
    <citation type="submission" date="2013-10" db="EMBL/GenBank/DDBJ databases">
        <title>Salinisphaera halophila YIM 95161 Genome Sequencing.</title>
        <authorList>
            <person name="Lai Q."/>
            <person name="Li C."/>
            <person name="Shao Z."/>
        </authorList>
    </citation>
    <scope>NUCLEOTIDE SEQUENCE [LARGE SCALE GENOMIC DNA]</scope>
    <source>
        <strain evidence="12 13">YIM 95161</strain>
    </source>
</reference>
<comment type="catalytic activity">
    <reaction evidence="11">
        <text>7,8-dihydromonapterin + NADPH + H(+) = 5,6,7,8-tetrahydromonapterin + NADP(+)</text>
        <dbReference type="Rhea" id="RHEA:34847"/>
        <dbReference type="ChEBI" id="CHEBI:15378"/>
        <dbReference type="ChEBI" id="CHEBI:57783"/>
        <dbReference type="ChEBI" id="CHEBI:58349"/>
        <dbReference type="ChEBI" id="CHEBI:71175"/>
        <dbReference type="ChEBI" id="CHEBI:71177"/>
        <dbReference type="EC" id="1.5.1.50"/>
    </reaction>
</comment>
<evidence type="ECO:0000256" key="7">
    <source>
        <dbReference type="ARBA" id="ARBA00039145"/>
    </source>
</evidence>
<keyword evidence="3" id="KW-0521">NADP</keyword>
<comment type="caution">
    <text evidence="12">The sequence shown here is derived from an EMBL/GenBank/DDBJ whole genome shotgun (WGS) entry which is preliminary data.</text>
</comment>
<evidence type="ECO:0000256" key="2">
    <source>
        <dbReference type="ARBA" id="ARBA00022563"/>
    </source>
</evidence>
<dbReference type="PANTHER" id="PTHR43639:SF6">
    <property type="entry name" value="DIHYDROMONAPTERIN REDUCTASE"/>
    <property type="match status" value="1"/>
</dbReference>
<dbReference type="PANTHER" id="PTHR43639">
    <property type="entry name" value="OXIDOREDUCTASE, SHORT-CHAIN DEHYDROGENASE/REDUCTASE FAMILY (AFU_ORTHOLOGUE AFUA_5G02870)"/>
    <property type="match status" value="1"/>
</dbReference>
<dbReference type="EC" id="1.5.1.3" evidence="1"/>
<evidence type="ECO:0000256" key="5">
    <source>
        <dbReference type="ARBA" id="ARBA00037508"/>
    </source>
</evidence>
<dbReference type="PRINTS" id="PR00081">
    <property type="entry name" value="GDHRDH"/>
</dbReference>
<dbReference type="SUPFAM" id="SSF51735">
    <property type="entry name" value="NAD(P)-binding Rossmann-fold domains"/>
    <property type="match status" value="1"/>
</dbReference>
<evidence type="ECO:0000313" key="12">
    <source>
        <dbReference type="EMBL" id="ROO27955.1"/>
    </source>
</evidence>
<dbReference type="AlphaFoldDB" id="A0A423PQR4"/>
<keyword evidence="4" id="KW-0560">Oxidoreductase</keyword>
<evidence type="ECO:0000256" key="10">
    <source>
        <dbReference type="ARBA" id="ARBA00048873"/>
    </source>
</evidence>
<dbReference type="GO" id="GO:0006730">
    <property type="term" value="P:one-carbon metabolic process"/>
    <property type="evidence" value="ECO:0007669"/>
    <property type="project" value="UniProtKB-KW"/>
</dbReference>
<protein>
    <recommendedName>
        <fullName evidence="8">Dihydromonapterin reductase</fullName>
        <ecNumber evidence="1">1.5.1.3</ecNumber>
        <ecNumber evidence="7">1.5.1.50</ecNumber>
    </recommendedName>
    <alternativeName>
        <fullName evidence="9">Dihydrofolate reductase</fullName>
    </alternativeName>
</protein>